<protein>
    <recommendedName>
        <fullName evidence="1">KIB1-4 beta-propeller domain-containing protein</fullName>
    </recommendedName>
</protein>
<dbReference type="InterPro" id="IPR005174">
    <property type="entry name" value="KIB1-4_b-propeller"/>
</dbReference>
<reference evidence="3" key="1">
    <citation type="journal article" date="2019" name="Nat. Commun.">
        <title>The genome of broomcorn millet.</title>
        <authorList>
            <person name="Zou C."/>
            <person name="Miki D."/>
            <person name="Li D."/>
            <person name="Tang Q."/>
            <person name="Xiao L."/>
            <person name="Rajput S."/>
            <person name="Deng P."/>
            <person name="Jia W."/>
            <person name="Huang R."/>
            <person name="Zhang M."/>
            <person name="Sun Y."/>
            <person name="Hu J."/>
            <person name="Fu X."/>
            <person name="Schnable P.S."/>
            <person name="Li F."/>
            <person name="Zhang H."/>
            <person name="Feng B."/>
            <person name="Zhu X."/>
            <person name="Liu R."/>
            <person name="Schnable J.C."/>
            <person name="Zhu J.-K."/>
            <person name="Zhang H."/>
        </authorList>
    </citation>
    <scope>NUCLEOTIDE SEQUENCE [LARGE SCALE GENOMIC DNA]</scope>
</reference>
<comment type="caution">
    <text evidence="2">The sequence shown here is derived from an EMBL/GenBank/DDBJ whole genome shotgun (WGS) entry which is preliminary data.</text>
</comment>
<dbReference type="Pfam" id="PF03478">
    <property type="entry name" value="Beta-prop_KIB1-4"/>
    <property type="match status" value="1"/>
</dbReference>
<keyword evidence="3" id="KW-1185">Reference proteome</keyword>
<name>A0A3L6S0U5_PANMI</name>
<evidence type="ECO:0000313" key="3">
    <source>
        <dbReference type="Proteomes" id="UP000275267"/>
    </source>
</evidence>
<proteinExistence type="predicted"/>
<dbReference type="PANTHER" id="PTHR33127:SF89">
    <property type="entry name" value="OS06G0135800 PROTEIN"/>
    <property type="match status" value="1"/>
</dbReference>
<organism evidence="2 3">
    <name type="scientific">Panicum miliaceum</name>
    <name type="common">Proso millet</name>
    <name type="synonym">Broomcorn millet</name>
    <dbReference type="NCBI Taxonomy" id="4540"/>
    <lineage>
        <taxon>Eukaryota</taxon>
        <taxon>Viridiplantae</taxon>
        <taxon>Streptophyta</taxon>
        <taxon>Embryophyta</taxon>
        <taxon>Tracheophyta</taxon>
        <taxon>Spermatophyta</taxon>
        <taxon>Magnoliopsida</taxon>
        <taxon>Liliopsida</taxon>
        <taxon>Poales</taxon>
        <taxon>Poaceae</taxon>
        <taxon>PACMAD clade</taxon>
        <taxon>Panicoideae</taxon>
        <taxon>Panicodae</taxon>
        <taxon>Paniceae</taxon>
        <taxon>Panicinae</taxon>
        <taxon>Panicum</taxon>
        <taxon>Panicum sect. Panicum</taxon>
    </lineage>
</organism>
<dbReference type="EMBL" id="PQIB02000006">
    <property type="protein sequence ID" value="RLN12917.1"/>
    <property type="molecule type" value="Genomic_DNA"/>
</dbReference>
<dbReference type="Proteomes" id="UP000275267">
    <property type="component" value="Unassembled WGS sequence"/>
</dbReference>
<evidence type="ECO:0000259" key="1">
    <source>
        <dbReference type="Pfam" id="PF03478"/>
    </source>
</evidence>
<gene>
    <name evidence="2" type="ORF">C2845_PM09G01790</name>
</gene>
<sequence>MAAAAPTLPCLVFDYGGEQQRVTLFSVSDGAHRACEIEELRGKRSWPTSHGWVLAWDPATAATFLWNPPRAPGAAAADRIALPPLAHPPPWGSVCALSGDPADAGGRYTVLLAEPAQSTVLWYCHAGGTAAWTRHEYDLGGASIRVPEGEAWRKRTVDRLASCRGRF</sequence>
<evidence type="ECO:0000313" key="2">
    <source>
        <dbReference type="EMBL" id="RLN12917.1"/>
    </source>
</evidence>
<dbReference type="OrthoDB" id="691321at2759"/>
<dbReference type="PANTHER" id="PTHR33127">
    <property type="entry name" value="TRANSMEMBRANE PROTEIN"/>
    <property type="match status" value="1"/>
</dbReference>
<accession>A0A3L6S0U5</accession>
<feature type="domain" description="KIB1-4 beta-propeller" evidence="1">
    <location>
        <begin position="24"/>
        <end position="139"/>
    </location>
</feature>
<dbReference type="AlphaFoldDB" id="A0A3L6S0U5"/>